<accession>A0ABD3HC74</accession>
<evidence type="ECO:0000256" key="1">
    <source>
        <dbReference type="SAM" id="MobiDB-lite"/>
    </source>
</evidence>
<comment type="caution">
    <text evidence="2">The sequence shown here is derived from an EMBL/GenBank/DDBJ whole genome shotgun (WGS) entry which is preliminary data.</text>
</comment>
<protein>
    <submittedName>
        <fullName evidence="2">Uncharacterized protein</fullName>
    </submittedName>
</protein>
<dbReference type="EMBL" id="JBJQOH010000004">
    <property type="protein sequence ID" value="KAL3688222.1"/>
    <property type="molecule type" value="Genomic_DNA"/>
</dbReference>
<evidence type="ECO:0000313" key="2">
    <source>
        <dbReference type="EMBL" id="KAL3688222.1"/>
    </source>
</evidence>
<proteinExistence type="predicted"/>
<dbReference type="Proteomes" id="UP001633002">
    <property type="component" value="Unassembled WGS sequence"/>
</dbReference>
<feature type="region of interest" description="Disordered" evidence="1">
    <location>
        <begin position="1"/>
        <end position="120"/>
    </location>
</feature>
<sequence>MARSRGGGVVRRRPGRPRGAGAGAAATAGRGKGAPTAAQAAVGRGRERPAPVAAPSLNVRPRRGVPDPPESSGSERGDSADEAEPEPNRPDEPGPEEIEGGRRPRRRNRRDQEGPSLVPFQVTPDAELSVKWGWMLTEEIQPIVDEISDQNRVKLNFVSLLGQEYRQPHFVACLEFIRSYEQLPN</sequence>
<dbReference type="AlphaFoldDB" id="A0ABD3HC74"/>
<gene>
    <name evidence="2" type="ORF">R1sor_014531</name>
</gene>
<organism evidence="2 3">
    <name type="scientific">Riccia sorocarpa</name>
    <dbReference type="NCBI Taxonomy" id="122646"/>
    <lineage>
        <taxon>Eukaryota</taxon>
        <taxon>Viridiplantae</taxon>
        <taxon>Streptophyta</taxon>
        <taxon>Embryophyta</taxon>
        <taxon>Marchantiophyta</taxon>
        <taxon>Marchantiopsida</taxon>
        <taxon>Marchantiidae</taxon>
        <taxon>Marchantiales</taxon>
        <taxon>Ricciaceae</taxon>
        <taxon>Riccia</taxon>
    </lineage>
</organism>
<evidence type="ECO:0000313" key="3">
    <source>
        <dbReference type="Proteomes" id="UP001633002"/>
    </source>
</evidence>
<reference evidence="2 3" key="1">
    <citation type="submission" date="2024-09" db="EMBL/GenBank/DDBJ databases">
        <title>Chromosome-scale assembly of Riccia sorocarpa.</title>
        <authorList>
            <person name="Paukszto L."/>
        </authorList>
    </citation>
    <scope>NUCLEOTIDE SEQUENCE [LARGE SCALE GENOMIC DNA]</scope>
    <source>
        <strain evidence="2">LP-2024</strain>
        <tissue evidence="2">Aerial parts of the thallus</tissue>
    </source>
</reference>
<feature type="compositionally biased region" description="Low complexity" evidence="1">
    <location>
        <begin position="17"/>
        <end position="38"/>
    </location>
</feature>
<name>A0ABD3HC74_9MARC</name>
<keyword evidence="3" id="KW-1185">Reference proteome</keyword>